<keyword evidence="2" id="KW-1185">Reference proteome</keyword>
<organism evidence="1 2">
    <name type="scientific">Arenimonas oryziterrae DSM 21050 = YC6267</name>
    <dbReference type="NCBI Taxonomy" id="1121015"/>
    <lineage>
        <taxon>Bacteria</taxon>
        <taxon>Pseudomonadati</taxon>
        <taxon>Pseudomonadota</taxon>
        <taxon>Gammaproteobacteria</taxon>
        <taxon>Lysobacterales</taxon>
        <taxon>Lysobacteraceae</taxon>
        <taxon>Arenimonas</taxon>
    </lineage>
</organism>
<comment type="caution">
    <text evidence="1">The sequence shown here is derived from an EMBL/GenBank/DDBJ whole genome shotgun (WGS) entry which is preliminary data.</text>
</comment>
<evidence type="ECO:0000313" key="1">
    <source>
        <dbReference type="EMBL" id="KFN41346.1"/>
    </source>
</evidence>
<reference evidence="1 2" key="1">
    <citation type="submission" date="2013-09" db="EMBL/GenBank/DDBJ databases">
        <title>Genome sequencing of Arenimonas oryziterrae.</title>
        <authorList>
            <person name="Chen F."/>
            <person name="Wang G."/>
        </authorList>
    </citation>
    <scope>NUCLEOTIDE SEQUENCE [LARGE SCALE GENOMIC DNA]</scope>
    <source>
        <strain evidence="1 2">YC6267</strain>
    </source>
</reference>
<evidence type="ECO:0000313" key="2">
    <source>
        <dbReference type="Proteomes" id="UP000029385"/>
    </source>
</evidence>
<protein>
    <submittedName>
        <fullName evidence="1">Uncharacterized protein</fullName>
    </submittedName>
</protein>
<accession>A0A091APN9</accession>
<dbReference type="AlphaFoldDB" id="A0A091APN9"/>
<name>A0A091APN9_9GAMM</name>
<gene>
    <name evidence="1" type="ORF">N789_05585</name>
</gene>
<dbReference type="EMBL" id="AVCI01000045">
    <property type="protein sequence ID" value="KFN41346.1"/>
    <property type="molecule type" value="Genomic_DNA"/>
</dbReference>
<sequence length="29" mass="3119">MNQYSINFCKKPSVIICGSNGLASDIEGE</sequence>
<proteinExistence type="predicted"/>
<dbReference type="Proteomes" id="UP000029385">
    <property type="component" value="Unassembled WGS sequence"/>
</dbReference>